<keyword evidence="1 5" id="KW-0805">Transcription regulation</keyword>
<dbReference type="InterPro" id="IPR050239">
    <property type="entry name" value="Sigma-70_RNA_pol_init_factors"/>
</dbReference>
<dbReference type="PANTHER" id="PTHR30603:SF60">
    <property type="entry name" value="RNA POLYMERASE SIGMA FACTOR RPOD"/>
    <property type="match status" value="1"/>
</dbReference>
<dbReference type="InterPro" id="IPR000943">
    <property type="entry name" value="RNA_pol_sigma70"/>
</dbReference>
<accession>A0A6H1P513</accession>
<dbReference type="SUPFAM" id="SSF88946">
    <property type="entry name" value="Sigma2 domain of RNA polymerase sigma factors"/>
    <property type="match status" value="1"/>
</dbReference>
<gene>
    <name evidence="8" type="ORF">HFZ78_18825</name>
</gene>
<keyword evidence="3 5" id="KW-0238">DNA-binding</keyword>
<dbReference type="NCBIfam" id="TIGR02937">
    <property type="entry name" value="sigma70-ECF"/>
    <property type="match status" value="1"/>
</dbReference>
<dbReference type="InterPro" id="IPR013324">
    <property type="entry name" value="RNA_pol_sigma_r3/r4-like"/>
</dbReference>
<dbReference type="AlphaFoldDB" id="A0A6H1P513"/>
<dbReference type="CDD" id="cd06171">
    <property type="entry name" value="Sigma70_r4"/>
    <property type="match status" value="1"/>
</dbReference>
<dbReference type="Pfam" id="PF04542">
    <property type="entry name" value="Sigma70_r2"/>
    <property type="match status" value="1"/>
</dbReference>
<dbReference type="Gene3D" id="1.10.601.10">
    <property type="entry name" value="RNA Polymerase Primary Sigma Factor"/>
    <property type="match status" value="1"/>
</dbReference>
<feature type="domain" description="RNA polymerase sigma-70" evidence="6">
    <location>
        <begin position="157"/>
        <end position="170"/>
    </location>
</feature>
<dbReference type="Pfam" id="PF04545">
    <property type="entry name" value="Sigma70_r4"/>
    <property type="match status" value="1"/>
</dbReference>
<dbReference type="SUPFAM" id="SSF88659">
    <property type="entry name" value="Sigma3 and sigma4 domains of RNA polymerase sigma factors"/>
    <property type="match status" value="1"/>
</dbReference>
<keyword evidence="4 5" id="KW-0804">Transcription</keyword>
<dbReference type="GO" id="GO:0016987">
    <property type="term" value="F:sigma factor activity"/>
    <property type="evidence" value="ECO:0007669"/>
    <property type="project" value="UniProtKB-KW"/>
</dbReference>
<comment type="function">
    <text evidence="5">Sigma factors are initiation factors that promote the attachment of RNA polymerase to specific initiation sites and are then released.</text>
</comment>
<evidence type="ECO:0000256" key="4">
    <source>
        <dbReference type="ARBA" id="ARBA00023163"/>
    </source>
</evidence>
<protein>
    <recommendedName>
        <fullName evidence="5">RNA polymerase sigma factor</fullName>
    </recommendedName>
</protein>
<evidence type="ECO:0000313" key="8">
    <source>
        <dbReference type="EMBL" id="QIZ08507.1"/>
    </source>
</evidence>
<dbReference type="GO" id="GO:0006352">
    <property type="term" value="P:DNA-templated transcription initiation"/>
    <property type="evidence" value="ECO:0007669"/>
    <property type="project" value="InterPro"/>
</dbReference>
<dbReference type="PANTHER" id="PTHR30603">
    <property type="entry name" value="RNA POLYMERASE SIGMA FACTOR RPO"/>
    <property type="match status" value="1"/>
</dbReference>
<reference evidence="8 9" key="1">
    <citation type="submission" date="2020-04" db="EMBL/GenBank/DDBJ databases">
        <title>Genome-Wide Identification of 5-Methylcytosine Sites in Bacterial Genomes By High-Throughput Sequencing of MspJI Restriction Fragments.</title>
        <authorList>
            <person name="Wu V."/>
        </authorList>
    </citation>
    <scope>NUCLEOTIDE SEQUENCE [LARGE SCALE GENOMIC DNA]</scope>
    <source>
        <strain evidence="8 9">S2</strain>
    </source>
</reference>
<evidence type="ECO:0000259" key="7">
    <source>
        <dbReference type="PROSITE" id="PS00716"/>
    </source>
</evidence>
<dbReference type="GO" id="GO:0003677">
    <property type="term" value="F:DNA binding"/>
    <property type="evidence" value="ECO:0007669"/>
    <property type="project" value="UniProtKB-KW"/>
</dbReference>
<dbReference type="PROSITE" id="PS00715">
    <property type="entry name" value="SIGMA70_1"/>
    <property type="match status" value="1"/>
</dbReference>
<dbReference type="PRINTS" id="PR00046">
    <property type="entry name" value="SIGMA70FCT"/>
</dbReference>
<evidence type="ECO:0000256" key="3">
    <source>
        <dbReference type="ARBA" id="ARBA00023125"/>
    </source>
</evidence>
<evidence type="ECO:0000256" key="5">
    <source>
        <dbReference type="RuleBase" id="RU362124"/>
    </source>
</evidence>
<feature type="domain" description="RNA polymerase sigma-70" evidence="7">
    <location>
        <begin position="339"/>
        <end position="365"/>
    </location>
</feature>
<reference evidence="8 9" key="2">
    <citation type="submission" date="2020-04" db="EMBL/GenBank/DDBJ databases">
        <authorList>
            <person name="Fomenkov A."/>
            <person name="Anton B.P."/>
            <person name="Roberts R.J."/>
        </authorList>
    </citation>
    <scope>NUCLEOTIDE SEQUENCE [LARGE SCALE GENOMIC DNA]</scope>
    <source>
        <strain evidence="8 9">S2</strain>
    </source>
</reference>
<evidence type="ECO:0000256" key="2">
    <source>
        <dbReference type="ARBA" id="ARBA00023082"/>
    </source>
</evidence>
<dbReference type="InterPro" id="IPR014284">
    <property type="entry name" value="RNA_pol_sigma-70_dom"/>
</dbReference>
<evidence type="ECO:0000259" key="6">
    <source>
        <dbReference type="PROSITE" id="PS00715"/>
    </source>
</evidence>
<name>A0A6H1P513_PRIMG</name>
<dbReference type="InterPro" id="IPR007627">
    <property type="entry name" value="RNA_pol_sigma70_r2"/>
</dbReference>
<organism evidence="8 9">
    <name type="scientific">Priestia megaterium</name>
    <name type="common">Bacillus megaterium</name>
    <dbReference type="NCBI Taxonomy" id="1404"/>
    <lineage>
        <taxon>Bacteria</taxon>
        <taxon>Bacillati</taxon>
        <taxon>Bacillota</taxon>
        <taxon>Bacilli</taxon>
        <taxon>Bacillales</taxon>
        <taxon>Bacillaceae</taxon>
        <taxon>Priestia</taxon>
    </lineage>
</organism>
<keyword evidence="2 5" id="KW-0731">Sigma factor</keyword>
<sequence length="382" mass="44698">MNREFDRLNRSLSKYINDIPLNQEIDIDWLLKIVKVLLNKDYSESLLIEFLKSKSFSKFSIKIEEEKSIQNENASIDDYDDEDFDPNEFLEKNKDTIKYIEVPIQRNYEENTLLIEKYQQSPNEDTLAEIVTFNMGLVEKMASRYGKGYKHDLYYDDLVSIGKFGLIKAIGKFNTTMGYQFSTYATWWIRQAITRAIMDEGSTIRIPVHLYEQIARMIKVENECVRENNKLDIDWVCENLNITREKYNELKKIDYNILSLASLNSIVSEEDDDSSLIDFVEYSPFQVIGAQIGEFVNPIDRILYKDLNDILIDSLSSFSERDQEIIRLRFGLDNGQGKTLEDVGKVFGVTRERIRQIEAKTIAKLRKKLLNKQLSFKDLIPQ</sequence>
<dbReference type="InterPro" id="IPR007630">
    <property type="entry name" value="RNA_pol_sigma70_r4"/>
</dbReference>
<dbReference type="Proteomes" id="UP000501868">
    <property type="component" value="Chromosome"/>
</dbReference>
<evidence type="ECO:0000256" key="1">
    <source>
        <dbReference type="ARBA" id="ARBA00023015"/>
    </source>
</evidence>
<dbReference type="Gene3D" id="1.10.10.10">
    <property type="entry name" value="Winged helix-like DNA-binding domain superfamily/Winged helix DNA-binding domain"/>
    <property type="match status" value="2"/>
</dbReference>
<evidence type="ECO:0000313" key="9">
    <source>
        <dbReference type="Proteomes" id="UP000501868"/>
    </source>
</evidence>
<comment type="similarity">
    <text evidence="5">Belongs to the sigma-70 factor family.</text>
</comment>
<dbReference type="InterPro" id="IPR036388">
    <property type="entry name" value="WH-like_DNA-bd_sf"/>
</dbReference>
<dbReference type="InterPro" id="IPR013325">
    <property type="entry name" value="RNA_pol_sigma_r2"/>
</dbReference>
<proteinExistence type="inferred from homology"/>
<dbReference type="EMBL" id="CP051128">
    <property type="protein sequence ID" value="QIZ08507.1"/>
    <property type="molecule type" value="Genomic_DNA"/>
</dbReference>
<dbReference type="PROSITE" id="PS00716">
    <property type="entry name" value="SIGMA70_2"/>
    <property type="match status" value="1"/>
</dbReference>